<evidence type="ECO:0000256" key="7">
    <source>
        <dbReference type="ARBA" id="ARBA00023295"/>
    </source>
</evidence>
<evidence type="ECO:0000256" key="2">
    <source>
        <dbReference type="ARBA" id="ARBA00007495"/>
    </source>
</evidence>
<feature type="active site" description="Nucleophile" evidence="9">
    <location>
        <position position="288"/>
    </location>
</feature>
<keyword evidence="3" id="KW-0858">Xylan degradation</keyword>
<dbReference type="InterPro" id="IPR031158">
    <property type="entry name" value="GH10_AS"/>
</dbReference>
<dbReference type="InterPro" id="IPR006311">
    <property type="entry name" value="TAT_signal"/>
</dbReference>
<accession>A0ABQ4GQW6</accession>
<evidence type="ECO:0000256" key="10">
    <source>
        <dbReference type="RuleBase" id="RU361174"/>
    </source>
</evidence>
<dbReference type="PANTHER" id="PTHR31490:SF88">
    <property type="entry name" value="BETA-XYLANASE"/>
    <property type="match status" value="1"/>
</dbReference>
<dbReference type="InterPro" id="IPR017853">
    <property type="entry name" value="GH"/>
</dbReference>
<dbReference type="SUPFAM" id="SSF51445">
    <property type="entry name" value="(Trans)glycosidases"/>
    <property type="match status" value="1"/>
</dbReference>
<gene>
    <name evidence="12" type="primary">xynA_1</name>
    <name evidence="12" type="ORF">Msi02_46420</name>
</gene>
<dbReference type="Gene3D" id="3.20.20.80">
    <property type="entry name" value="Glycosidases"/>
    <property type="match status" value="1"/>
</dbReference>
<organism evidence="12 13">
    <name type="scientific">Microbispora siamensis</name>
    <dbReference type="NCBI Taxonomy" id="564413"/>
    <lineage>
        <taxon>Bacteria</taxon>
        <taxon>Bacillati</taxon>
        <taxon>Actinomycetota</taxon>
        <taxon>Actinomycetes</taxon>
        <taxon>Streptosporangiales</taxon>
        <taxon>Streptosporangiaceae</taxon>
        <taxon>Microbispora</taxon>
    </lineage>
</organism>
<keyword evidence="13" id="KW-1185">Reference proteome</keyword>
<keyword evidence="5 10" id="KW-0378">Hydrolase</keyword>
<dbReference type="PANTHER" id="PTHR31490">
    <property type="entry name" value="GLYCOSYL HYDROLASE"/>
    <property type="match status" value="1"/>
</dbReference>
<evidence type="ECO:0000313" key="12">
    <source>
        <dbReference type="EMBL" id="GIH63825.1"/>
    </source>
</evidence>
<evidence type="ECO:0000256" key="3">
    <source>
        <dbReference type="ARBA" id="ARBA00022651"/>
    </source>
</evidence>
<dbReference type="PRINTS" id="PR00134">
    <property type="entry name" value="GLHYDRLASE10"/>
</dbReference>
<dbReference type="EC" id="3.2.1.8" evidence="10"/>
<name>A0ABQ4GQW6_9ACTN</name>
<sequence length="373" mass="42058">MEHSRLVHLDVRPRTPDRRTFLMLHRFAAALAAAGLVTALAAAPASAHPDRHHDKTLGELAAASHRYLGSATDNPEFSDAAYLKILGSEFNSTTAGNALKWYATEPQQGVFDFTQGDQVLDFARRHHMSFRAHTLVWHSQLPDWLNNGTFTADQLRAILKNHILTEARHYRGKVYSWDVVNEAFNEDGTYRDTIFYRTLGPGYIADALRWARQADPHAKLYLNDYNIEAVGPKSDAYYNLVKQLKAQGVPIDGVGFQGHLALQYGYPDTLQQNLQRFADLGVDVAITELDIRMYVPADEAKLATQADWYARVTKACLAVRRCVGITIWDYTDKYSWIPAFFEGEGAALPYDENLQPKPAYYAIRDALRDAGRH</sequence>
<reference evidence="12 13" key="1">
    <citation type="submission" date="2021-01" db="EMBL/GenBank/DDBJ databases">
        <title>Whole genome shotgun sequence of Microbispora siamensis NBRC 104113.</title>
        <authorList>
            <person name="Komaki H."/>
            <person name="Tamura T."/>
        </authorList>
    </citation>
    <scope>NUCLEOTIDE SEQUENCE [LARGE SCALE GENOMIC DNA]</scope>
    <source>
        <strain evidence="12 13">NBRC 104113</strain>
    </source>
</reference>
<keyword evidence="8 10" id="KW-0624">Polysaccharide degradation</keyword>
<keyword evidence="7 10" id="KW-0326">Glycosidase</keyword>
<feature type="domain" description="GH10" evidence="11">
    <location>
        <begin position="71"/>
        <end position="366"/>
    </location>
</feature>
<dbReference type="Proteomes" id="UP000660454">
    <property type="component" value="Unassembled WGS sequence"/>
</dbReference>
<evidence type="ECO:0000256" key="6">
    <source>
        <dbReference type="ARBA" id="ARBA00023277"/>
    </source>
</evidence>
<dbReference type="PROSITE" id="PS51760">
    <property type="entry name" value="GH10_2"/>
    <property type="match status" value="1"/>
</dbReference>
<keyword evidence="4" id="KW-0732">Signal</keyword>
<comment type="similarity">
    <text evidence="2 10">Belongs to the glycosyl hydrolase 10 (cellulase F) family.</text>
</comment>
<evidence type="ECO:0000256" key="8">
    <source>
        <dbReference type="ARBA" id="ARBA00023326"/>
    </source>
</evidence>
<dbReference type="InterPro" id="IPR044846">
    <property type="entry name" value="GH10"/>
</dbReference>
<dbReference type="EMBL" id="BOOF01000028">
    <property type="protein sequence ID" value="GIH63825.1"/>
    <property type="molecule type" value="Genomic_DNA"/>
</dbReference>
<evidence type="ECO:0000256" key="9">
    <source>
        <dbReference type="PROSITE-ProRule" id="PRU10061"/>
    </source>
</evidence>
<evidence type="ECO:0000256" key="5">
    <source>
        <dbReference type="ARBA" id="ARBA00022801"/>
    </source>
</evidence>
<evidence type="ECO:0000256" key="4">
    <source>
        <dbReference type="ARBA" id="ARBA00022729"/>
    </source>
</evidence>
<dbReference type="Pfam" id="PF00331">
    <property type="entry name" value="Glyco_hydro_10"/>
    <property type="match status" value="1"/>
</dbReference>
<comment type="catalytic activity">
    <reaction evidence="1 10">
        <text>Endohydrolysis of (1-&gt;4)-beta-D-xylosidic linkages in xylans.</text>
        <dbReference type="EC" id="3.2.1.8"/>
    </reaction>
</comment>
<keyword evidence="6 10" id="KW-0119">Carbohydrate metabolism</keyword>
<evidence type="ECO:0000256" key="1">
    <source>
        <dbReference type="ARBA" id="ARBA00000681"/>
    </source>
</evidence>
<evidence type="ECO:0000313" key="13">
    <source>
        <dbReference type="Proteomes" id="UP000660454"/>
    </source>
</evidence>
<dbReference type="SMART" id="SM00633">
    <property type="entry name" value="Glyco_10"/>
    <property type="match status" value="1"/>
</dbReference>
<proteinExistence type="inferred from homology"/>
<dbReference type="PROSITE" id="PS00591">
    <property type="entry name" value="GH10_1"/>
    <property type="match status" value="1"/>
</dbReference>
<comment type="caution">
    <text evidence="12">The sequence shown here is derived from an EMBL/GenBank/DDBJ whole genome shotgun (WGS) entry which is preliminary data.</text>
</comment>
<dbReference type="InterPro" id="IPR001000">
    <property type="entry name" value="GH10_dom"/>
</dbReference>
<protein>
    <recommendedName>
        <fullName evidence="10">Beta-xylanase</fullName>
        <ecNumber evidence="10">3.2.1.8</ecNumber>
    </recommendedName>
</protein>
<dbReference type="PROSITE" id="PS51318">
    <property type="entry name" value="TAT"/>
    <property type="match status" value="1"/>
</dbReference>
<evidence type="ECO:0000259" key="11">
    <source>
        <dbReference type="PROSITE" id="PS51760"/>
    </source>
</evidence>